<dbReference type="InterPro" id="IPR045851">
    <property type="entry name" value="AMP-bd_C_sf"/>
</dbReference>
<dbReference type="OrthoDB" id="9803968at2"/>
<evidence type="ECO:0000313" key="8">
    <source>
        <dbReference type="EMBL" id="SEH69288.1"/>
    </source>
</evidence>
<feature type="region of interest" description="Disordered" evidence="5">
    <location>
        <begin position="549"/>
        <end position="571"/>
    </location>
</feature>
<accession>A0A1H6K219</accession>
<dbReference type="Pfam" id="PF00501">
    <property type="entry name" value="AMP-binding"/>
    <property type="match status" value="1"/>
</dbReference>
<dbReference type="Gene3D" id="3.30.300.30">
    <property type="match status" value="1"/>
</dbReference>
<evidence type="ECO:0000256" key="1">
    <source>
        <dbReference type="ARBA" id="ARBA00006432"/>
    </source>
</evidence>
<dbReference type="GO" id="GO:0044539">
    <property type="term" value="P:long-chain fatty acid import into cell"/>
    <property type="evidence" value="ECO:0007669"/>
    <property type="project" value="TreeGrafter"/>
</dbReference>
<evidence type="ECO:0000313" key="9">
    <source>
        <dbReference type="Proteomes" id="UP000182915"/>
    </source>
</evidence>
<dbReference type="SUPFAM" id="SSF56801">
    <property type="entry name" value="Acetyl-CoA synthetase-like"/>
    <property type="match status" value="1"/>
</dbReference>
<dbReference type="EMBL" id="LT629971">
    <property type="protein sequence ID" value="SEH69288.1"/>
    <property type="molecule type" value="Genomic_DNA"/>
</dbReference>
<dbReference type="InterPro" id="IPR020845">
    <property type="entry name" value="AMP-binding_CS"/>
</dbReference>
<reference evidence="9" key="1">
    <citation type="submission" date="2016-10" db="EMBL/GenBank/DDBJ databases">
        <authorList>
            <person name="Varghese N."/>
            <person name="Submissions S."/>
        </authorList>
    </citation>
    <scope>NUCLEOTIDE SEQUENCE [LARGE SCALE GENOMIC DNA]</scope>
    <source>
        <strain evidence="9">DSM 45405</strain>
    </source>
</reference>
<sequence length="603" mass="65302">MTDQKSGTRSSVGLLDIAAQVPGLILDVPTILRGVVTGFGARPSAKTSIGKVFQERAARHADKLFLRFGDERITYREANETVNRYAAVLAAKGVGHGDVVGIMLRNSPESVLLMLATVKCGAVAGMINYHQRGDVLDHSLGLLKATVVVADTDFVEPITESGADTDGLITVDEMKRLAATAPTTNPATASAVLAKDKAFYIFTSGTTGMPKASVMTHYRWLRALAGFGGMGMRLTSNDTLYCCLPLYHNNALTVALSSVLNSGATLALGKSFSASKFWDDVIRYDATAFVYIGEICTYLLNQPPKDTDRKHKVRVIGGNGLRPAIWDDFTERFGIDRVCEFYAASEGNTAFVNFFNLDKTTGICPTPVAFVEYDPDSGDPLRDDKGRVKKVKSGEPGLLLSKVSNFQPFDGYTDEKESEKKLVRNAFRDGDVWFNTGDLMRSQGFGHAAFTDRLGDTFRWKGENVATTEVEAALSTDPQIEEATVFGVEVEGAGGRAGMAAIQLKEGEEFDGKALAKAAYDKLPGYAVPLFVRVVKELAHTSTFKSQKGDLRKEGYGGTTGEGDEDAGSIEDPIYVLAGRDEGYVEFYDEYPQEVADGKKPKS</sequence>
<dbReference type="InterPro" id="IPR042099">
    <property type="entry name" value="ANL_N_sf"/>
</dbReference>
<evidence type="ECO:0000256" key="3">
    <source>
        <dbReference type="ARBA" id="ARBA00022741"/>
    </source>
</evidence>
<evidence type="ECO:0000256" key="2">
    <source>
        <dbReference type="ARBA" id="ARBA00022598"/>
    </source>
</evidence>
<gene>
    <name evidence="8" type="ORF">SAMN04489835_2938</name>
</gene>
<evidence type="ECO:0000256" key="4">
    <source>
        <dbReference type="ARBA" id="ARBA00022840"/>
    </source>
</evidence>
<dbReference type="Gene3D" id="3.40.50.12780">
    <property type="entry name" value="N-terminal domain of ligase-like"/>
    <property type="match status" value="1"/>
</dbReference>
<evidence type="ECO:0000256" key="5">
    <source>
        <dbReference type="SAM" id="MobiDB-lite"/>
    </source>
</evidence>
<comment type="similarity">
    <text evidence="1">Belongs to the ATP-dependent AMP-binding enzyme family.</text>
</comment>
<dbReference type="STRING" id="370526.SAMN04489835_2938"/>
<feature type="domain" description="AMP-binding enzyme C-terminal" evidence="7">
    <location>
        <begin position="469"/>
        <end position="545"/>
    </location>
</feature>
<dbReference type="Proteomes" id="UP000182915">
    <property type="component" value="Chromosome I"/>
</dbReference>
<keyword evidence="2" id="KW-0436">Ligase</keyword>
<keyword evidence="4" id="KW-0067">ATP-binding</keyword>
<evidence type="ECO:0000259" key="7">
    <source>
        <dbReference type="Pfam" id="PF13193"/>
    </source>
</evidence>
<dbReference type="GO" id="GO:0004467">
    <property type="term" value="F:long-chain fatty acid-CoA ligase activity"/>
    <property type="evidence" value="ECO:0007669"/>
    <property type="project" value="TreeGrafter"/>
</dbReference>
<dbReference type="PANTHER" id="PTHR43107">
    <property type="entry name" value="LONG-CHAIN FATTY ACID TRANSPORT PROTEIN"/>
    <property type="match status" value="1"/>
</dbReference>
<keyword evidence="3" id="KW-0547">Nucleotide-binding</keyword>
<protein>
    <submittedName>
        <fullName evidence="8">Fatty-acyl-CoA synthase</fullName>
    </submittedName>
</protein>
<dbReference type="PANTHER" id="PTHR43107:SF15">
    <property type="entry name" value="FATTY ACID TRANSPORT PROTEIN 3, ISOFORM A"/>
    <property type="match status" value="1"/>
</dbReference>
<name>A0A1H6K219_MYCRU</name>
<organism evidence="8 9">
    <name type="scientific">Mycolicibacterium rutilum</name>
    <name type="common">Mycobacterium rutilum</name>
    <dbReference type="NCBI Taxonomy" id="370526"/>
    <lineage>
        <taxon>Bacteria</taxon>
        <taxon>Bacillati</taxon>
        <taxon>Actinomycetota</taxon>
        <taxon>Actinomycetes</taxon>
        <taxon>Mycobacteriales</taxon>
        <taxon>Mycobacteriaceae</taxon>
        <taxon>Mycolicibacterium</taxon>
    </lineage>
</organism>
<dbReference type="GO" id="GO:0005524">
    <property type="term" value="F:ATP binding"/>
    <property type="evidence" value="ECO:0007669"/>
    <property type="project" value="UniProtKB-KW"/>
</dbReference>
<dbReference type="GO" id="GO:0005324">
    <property type="term" value="F:long-chain fatty acid transmembrane transporter activity"/>
    <property type="evidence" value="ECO:0007669"/>
    <property type="project" value="TreeGrafter"/>
</dbReference>
<dbReference type="InterPro" id="IPR000873">
    <property type="entry name" value="AMP-dep_synth/lig_dom"/>
</dbReference>
<dbReference type="NCBIfam" id="NF006134">
    <property type="entry name" value="PRK08279.1"/>
    <property type="match status" value="1"/>
</dbReference>
<keyword evidence="9" id="KW-1185">Reference proteome</keyword>
<feature type="domain" description="AMP-dependent synthetase/ligase" evidence="6">
    <location>
        <begin position="53"/>
        <end position="373"/>
    </location>
</feature>
<dbReference type="NCBIfam" id="NF038342">
    <property type="entry name" value="FACL_FadD6"/>
    <property type="match status" value="1"/>
</dbReference>
<dbReference type="InterPro" id="IPR054874">
    <property type="entry name" value="FACL_FadD6"/>
</dbReference>
<evidence type="ECO:0000259" key="6">
    <source>
        <dbReference type="Pfam" id="PF00501"/>
    </source>
</evidence>
<dbReference type="FunFam" id="3.30.300.30:FF:000020">
    <property type="entry name" value="Long-chain fatty acid transporter"/>
    <property type="match status" value="1"/>
</dbReference>
<dbReference type="GO" id="GO:0005886">
    <property type="term" value="C:plasma membrane"/>
    <property type="evidence" value="ECO:0007669"/>
    <property type="project" value="TreeGrafter"/>
</dbReference>
<dbReference type="RefSeq" id="WP_083407758.1">
    <property type="nucleotide sequence ID" value="NZ_LT629971.1"/>
</dbReference>
<dbReference type="AlphaFoldDB" id="A0A1H6K219"/>
<proteinExistence type="inferred from homology"/>
<dbReference type="InterPro" id="IPR025110">
    <property type="entry name" value="AMP-bd_C"/>
</dbReference>
<dbReference type="Pfam" id="PF13193">
    <property type="entry name" value="AMP-binding_C"/>
    <property type="match status" value="1"/>
</dbReference>
<dbReference type="PROSITE" id="PS00455">
    <property type="entry name" value="AMP_BINDING"/>
    <property type="match status" value="1"/>
</dbReference>